<dbReference type="EMBL" id="JAVHUY010000002">
    <property type="protein sequence ID" value="MDQ7903532.1"/>
    <property type="molecule type" value="Genomic_DNA"/>
</dbReference>
<dbReference type="CDD" id="cd00093">
    <property type="entry name" value="HTH_XRE"/>
    <property type="match status" value="1"/>
</dbReference>
<keyword evidence="3" id="KW-1185">Reference proteome</keyword>
<dbReference type="Pfam" id="PF19054">
    <property type="entry name" value="DUF5753"/>
    <property type="match status" value="1"/>
</dbReference>
<dbReference type="Pfam" id="PF13560">
    <property type="entry name" value="HTH_31"/>
    <property type="match status" value="1"/>
</dbReference>
<dbReference type="InterPro" id="IPR043917">
    <property type="entry name" value="DUF5753"/>
</dbReference>
<reference evidence="2 3" key="1">
    <citation type="submission" date="2023-08" db="EMBL/GenBank/DDBJ databases">
        <title>Phytohabitans sansha sp. nov., isolated from marine sediment.</title>
        <authorList>
            <person name="Zhao Y."/>
            <person name="Yi K."/>
        </authorList>
    </citation>
    <scope>NUCLEOTIDE SEQUENCE [LARGE SCALE GENOMIC DNA]</scope>
    <source>
        <strain evidence="2 3">ZYX-F-186</strain>
    </source>
</reference>
<dbReference type="RefSeq" id="WP_308710798.1">
    <property type="nucleotide sequence ID" value="NZ_JAVHUY010000002.1"/>
</dbReference>
<organism evidence="2 3">
    <name type="scientific">Phytohabitans maris</name>
    <dbReference type="NCBI Taxonomy" id="3071409"/>
    <lineage>
        <taxon>Bacteria</taxon>
        <taxon>Bacillati</taxon>
        <taxon>Actinomycetota</taxon>
        <taxon>Actinomycetes</taxon>
        <taxon>Micromonosporales</taxon>
        <taxon>Micromonosporaceae</taxon>
    </lineage>
</organism>
<protein>
    <submittedName>
        <fullName evidence="2">Helix-turn-helix transcriptional regulator</fullName>
    </submittedName>
</protein>
<name>A0ABU0ZC65_9ACTN</name>
<gene>
    <name evidence="2" type="ORF">RB614_03265</name>
</gene>
<sequence>MTSPPDARFGGPTALRMILGAQLRRLREANGISREQAGWEIRASESKISRLELGRVGFKERDVADLLTLYNVVDGTDRAAILSLVRQANSPGWWHEYTDILPYWFSSFLGLEAAADHIDTYETQLIPGLLQTRDYARAVVQGGDADADDSFDLERRVDVRMTRQQRLAAADGLRLRAVLDEAVLRRAIGGAALMRAQIAALIEASTRPNIRLHVLPFRTGVHSALIGSFTILGFPEPDMPDVVYIEHATGAIYLDRASDVDTYLSVMRQLAHEAEPSQRTADLLHRIMKEL</sequence>
<evidence type="ECO:0000259" key="1">
    <source>
        <dbReference type="Pfam" id="PF19054"/>
    </source>
</evidence>
<evidence type="ECO:0000313" key="2">
    <source>
        <dbReference type="EMBL" id="MDQ7903532.1"/>
    </source>
</evidence>
<dbReference type="Gene3D" id="1.10.260.40">
    <property type="entry name" value="lambda repressor-like DNA-binding domains"/>
    <property type="match status" value="1"/>
</dbReference>
<dbReference type="InterPro" id="IPR010982">
    <property type="entry name" value="Lambda_DNA-bd_dom_sf"/>
</dbReference>
<evidence type="ECO:0000313" key="3">
    <source>
        <dbReference type="Proteomes" id="UP001230908"/>
    </source>
</evidence>
<accession>A0ABU0ZC65</accession>
<proteinExistence type="predicted"/>
<dbReference type="InterPro" id="IPR001387">
    <property type="entry name" value="Cro/C1-type_HTH"/>
</dbReference>
<comment type="caution">
    <text evidence="2">The sequence shown here is derived from an EMBL/GenBank/DDBJ whole genome shotgun (WGS) entry which is preliminary data.</text>
</comment>
<dbReference type="Proteomes" id="UP001230908">
    <property type="component" value="Unassembled WGS sequence"/>
</dbReference>
<feature type="domain" description="DUF5753" evidence="1">
    <location>
        <begin position="106"/>
        <end position="286"/>
    </location>
</feature>
<dbReference type="SUPFAM" id="SSF47413">
    <property type="entry name" value="lambda repressor-like DNA-binding domains"/>
    <property type="match status" value="1"/>
</dbReference>